<protein>
    <submittedName>
        <fullName evidence="1">Uncharacterized protein</fullName>
    </submittedName>
</protein>
<evidence type="ECO:0000313" key="2">
    <source>
        <dbReference type="Proteomes" id="UP000680865"/>
    </source>
</evidence>
<dbReference type="InterPro" id="IPR053801">
    <property type="entry name" value="DUF6959"/>
</dbReference>
<dbReference type="EMBL" id="BOQP01000045">
    <property type="protein sequence ID" value="GIM81007.1"/>
    <property type="molecule type" value="Genomic_DNA"/>
</dbReference>
<name>A0A919SYW1_9ACTN</name>
<dbReference type="AlphaFoldDB" id="A0A919SYW1"/>
<dbReference type="Pfam" id="PF22281">
    <property type="entry name" value="DUF6959"/>
    <property type="match status" value="1"/>
</dbReference>
<dbReference type="Proteomes" id="UP000680865">
    <property type="component" value="Unassembled WGS sequence"/>
</dbReference>
<comment type="caution">
    <text evidence="1">The sequence shown here is derived from an EMBL/GenBank/DDBJ whole genome shotgun (WGS) entry which is preliminary data.</text>
</comment>
<sequence>MAGHSLGVHIQGDTFANLQQQVADVARRLRRDPSDDEALDDLDYAVNEMTEVLQFYETVLAERDLDLPYVREGSS</sequence>
<reference evidence="1" key="1">
    <citation type="submission" date="2021-03" db="EMBL/GenBank/DDBJ databases">
        <title>Whole genome shotgun sequence of Actinoplanes consettensis NBRC 14913.</title>
        <authorList>
            <person name="Komaki H."/>
            <person name="Tamura T."/>
        </authorList>
    </citation>
    <scope>NUCLEOTIDE SEQUENCE</scope>
    <source>
        <strain evidence="1">NBRC 14913</strain>
    </source>
</reference>
<gene>
    <name evidence="1" type="ORF">Aco04nite_74430</name>
</gene>
<proteinExistence type="predicted"/>
<dbReference type="RefSeq" id="WP_213001877.1">
    <property type="nucleotide sequence ID" value="NZ_BAAATW010000020.1"/>
</dbReference>
<accession>A0A919SYW1</accession>
<keyword evidence="2" id="KW-1185">Reference proteome</keyword>
<evidence type="ECO:0000313" key="1">
    <source>
        <dbReference type="EMBL" id="GIM81007.1"/>
    </source>
</evidence>
<organism evidence="1 2">
    <name type="scientific">Winogradskya consettensis</name>
    <dbReference type="NCBI Taxonomy" id="113560"/>
    <lineage>
        <taxon>Bacteria</taxon>
        <taxon>Bacillati</taxon>
        <taxon>Actinomycetota</taxon>
        <taxon>Actinomycetes</taxon>
        <taxon>Micromonosporales</taxon>
        <taxon>Micromonosporaceae</taxon>
        <taxon>Winogradskya</taxon>
    </lineage>
</organism>